<feature type="compositionally biased region" description="Low complexity" evidence="1">
    <location>
        <begin position="18"/>
        <end position="27"/>
    </location>
</feature>
<proteinExistence type="predicted"/>
<protein>
    <submittedName>
        <fullName evidence="2">Uncharacterized protein</fullName>
    </submittedName>
</protein>
<dbReference type="HOGENOM" id="CLU_1299769_0_0_1"/>
<sequence length="212" mass="23176">MHRGSGLQTNITTGAVSGSGPTSDSSSLFFDGTQSSQSVYPPLETGNLLNSALEESSFTQYNFTHYQPTSSAPSQFRFVTPAFADIDCDIYSNDRDVDLPELSSFGHSWTSEAASAPMFNPPASTSLMRDVRPAAKSPDELAAEQLIRQLVLMQLSDGRFSFSDKDGLKTTLGLPFLFLITSIRRKINSFNPAMTIAIVTLLKEQFHTCQDL</sequence>
<dbReference type="EMBL" id="JH658029">
    <property type="protein sequence ID" value="EXM15197.1"/>
    <property type="molecule type" value="Genomic_DNA"/>
</dbReference>
<feature type="compositionally biased region" description="Polar residues" evidence="1">
    <location>
        <begin position="1"/>
        <end position="16"/>
    </location>
</feature>
<reference evidence="2" key="2">
    <citation type="submission" date="2012-05" db="EMBL/GenBank/DDBJ databases">
        <title>The Genome Annotation of Fusarium oxysporum Cotton.</title>
        <authorList>
            <consortium name="The Broad Institute Genomics Platform"/>
            <person name="Ma L.-J."/>
            <person name="Corby-Kistler H."/>
            <person name="Broz K."/>
            <person name="Gale L.R."/>
            <person name="Jonkers W."/>
            <person name="O'Donnell K."/>
            <person name="Ploetz R."/>
            <person name="Steinberg C."/>
            <person name="Schwartz D.C."/>
            <person name="VanEtten H."/>
            <person name="Zhou S."/>
            <person name="Young S.K."/>
            <person name="Zeng Q."/>
            <person name="Gargeya S."/>
            <person name="Fitzgerald M."/>
            <person name="Abouelleil A."/>
            <person name="Alvarado L."/>
            <person name="Chapman S.B."/>
            <person name="Gainer-Dewar J."/>
            <person name="Goldberg J."/>
            <person name="Griggs A."/>
            <person name="Gujja S."/>
            <person name="Hansen M."/>
            <person name="Howarth C."/>
            <person name="Imamovic A."/>
            <person name="Ireland A."/>
            <person name="Larimer J."/>
            <person name="McCowan C."/>
            <person name="Murphy C."/>
            <person name="Pearson M."/>
            <person name="Poon T.W."/>
            <person name="Priest M."/>
            <person name="Roberts A."/>
            <person name="Saif S."/>
            <person name="Shea T."/>
            <person name="Sykes S."/>
            <person name="Wortman J."/>
            <person name="Nusbaum C."/>
            <person name="Birren B."/>
        </authorList>
    </citation>
    <scope>NUCLEOTIDE SEQUENCE</scope>
    <source>
        <strain evidence="2">25433</strain>
    </source>
</reference>
<organism evidence="2">
    <name type="scientific">Fusarium oxysporum f. sp. vasinfectum 25433</name>
    <dbReference type="NCBI Taxonomy" id="1089449"/>
    <lineage>
        <taxon>Eukaryota</taxon>
        <taxon>Fungi</taxon>
        <taxon>Dikarya</taxon>
        <taxon>Ascomycota</taxon>
        <taxon>Pezizomycotina</taxon>
        <taxon>Sordariomycetes</taxon>
        <taxon>Hypocreomycetidae</taxon>
        <taxon>Hypocreales</taxon>
        <taxon>Nectriaceae</taxon>
        <taxon>Fusarium</taxon>
        <taxon>Fusarium oxysporum species complex</taxon>
    </lineage>
</organism>
<evidence type="ECO:0000256" key="1">
    <source>
        <dbReference type="SAM" id="MobiDB-lite"/>
    </source>
</evidence>
<dbReference type="AlphaFoldDB" id="X0L2C5"/>
<reference evidence="2" key="1">
    <citation type="submission" date="2011-11" db="EMBL/GenBank/DDBJ databases">
        <title>The Genome Sequence of Fusarium oxysporum Cotton.</title>
        <authorList>
            <consortium name="The Broad Institute Genome Sequencing Platform"/>
            <person name="Ma L.-J."/>
            <person name="Gale L.R."/>
            <person name="Schwartz D.C."/>
            <person name="Zhou S."/>
            <person name="Corby-Kistler H."/>
            <person name="Young S.K."/>
            <person name="Zeng Q."/>
            <person name="Gargeya S."/>
            <person name="Fitzgerald M."/>
            <person name="Haas B."/>
            <person name="Abouelleil A."/>
            <person name="Alvarado L."/>
            <person name="Arachchi H.M."/>
            <person name="Berlin A."/>
            <person name="Brown A."/>
            <person name="Chapman S.B."/>
            <person name="Chen Z."/>
            <person name="Dunbar C."/>
            <person name="Freedman E."/>
            <person name="Gearin G."/>
            <person name="Goldberg J."/>
            <person name="Griggs A."/>
            <person name="Gujja S."/>
            <person name="Heiman D."/>
            <person name="Howarth C."/>
            <person name="Larson L."/>
            <person name="Lui A."/>
            <person name="MacDonald P.J.P."/>
            <person name="Montmayeur A."/>
            <person name="Murphy C."/>
            <person name="Neiman D."/>
            <person name="Pearson M."/>
            <person name="Priest M."/>
            <person name="Roberts A."/>
            <person name="Saif S."/>
            <person name="Shea T."/>
            <person name="Shenoy N."/>
            <person name="Sisk P."/>
            <person name="Stolte C."/>
            <person name="Sykes S."/>
            <person name="Wortman J."/>
            <person name="Nusbaum C."/>
            <person name="Birren B."/>
        </authorList>
    </citation>
    <scope>NUCLEOTIDE SEQUENCE [LARGE SCALE GENOMIC DNA]</scope>
    <source>
        <strain evidence="2">25433</strain>
    </source>
</reference>
<accession>X0L2C5</accession>
<gene>
    <name evidence="2" type="ORF">FOTG_16434</name>
</gene>
<dbReference type="Proteomes" id="UP000030701">
    <property type="component" value="Unassembled WGS sequence"/>
</dbReference>
<dbReference type="OrthoDB" id="1729737at2759"/>
<name>X0L2C5_FUSOX</name>
<feature type="region of interest" description="Disordered" evidence="1">
    <location>
        <begin position="1"/>
        <end position="30"/>
    </location>
</feature>
<evidence type="ECO:0000313" key="2">
    <source>
        <dbReference type="EMBL" id="EXM15197.1"/>
    </source>
</evidence>